<name>A0A9N9LFE9_9HELO</name>
<dbReference type="Proteomes" id="UP000701801">
    <property type="component" value="Unassembled WGS sequence"/>
</dbReference>
<proteinExistence type="predicted"/>
<evidence type="ECO:0000313" key="2">
    <source>
        <dbReference type="Proteomes" id="UP000701801"/>
    </source>
</evidence>
<protein>
    <submittedName>
        <fullName evidence="1">Uncharacterized protein</fullName>
    </submittedName>
</protein>
<sequence length="114" mass="13035">MTRVQLAPELAAYLRAHPPSSDTSLDPESRAALQELRNMSEARNSVLQSQAPRRTEPLTIIHDDETGVFTTDWMLGNAKELKDAFRLYEILIPQDKGYQFTLRLTPEFRAKLSF</sequence>
<gene>
    <name evidence="1" type="ORF">HYALB_00007387</name>
</gene>
<accession>A0A9N9LFE9</accession>
<keyword evidence="2" id="KW-1185">Reference proteome</keyword>
<dbReference type="AlphaFoldDB" id="A0A9N9LFE9"/>
<reference evidence="1" key="1">
    <citation type="submission" date="2021-07" db="EMBL/GenBank/DDBJ databases">
        <authorList>
            <person name="Durling M."/>
        </authorList>
    </citation>
    <scope>NUCLEOTIDE SEQUENCE</scope>
</reference>
<dbReference type="EMBL" id="CAJVRM010000095">
    <property type="protein sequence ID" value="CAG8974224.1"/>
    <property type="molecule type" value="Genomic_DNA"/>
</dbReference>
<evidence type="ECO:0000313" key="1">
    <source>
        <dbReference type="EMBL" id="CAG8974224.1"/>
    </source>
</evidence>
<comment type="caution">
    <text evidence="1">The sequence shown here is derived from an EMBL/GenBank/DDBJ whole genome shotgun (WGS) entry which is preliminary data.</text>
</comment>
<organism evidence="1 2">
    <name type="scientific">Hymenoscyphus albidus</name>
    <dbReference type="NCBI Taxonomy" id="595503"/>
    <lineage>
        <taxon>Eukaryota</taxon>
        <taxon>Fungi</taxon>
        <taxon>Dikarya</taxon>
        <taxon>Ascomycota</taxon>
        <taxon>Pezizomycotina</taxon>
        <taxon>Leotiomycetes</taxon>
        <taxon>Helotiales</taxon>
        <taxon>Helotiaceae</taxon>
        <taxon>Hymenoscyphus</taxon>
    </lineage>
</organism>
<dbReference type="OrthoDB" id="10341701at2759"/>